<dbReference type="KEGG" id="nsm:JO391_14310"/>
<dbReference type="AlphaFoldDB" id="A0A8G0ZRT6"/>
<organism evidence="1 2">
    <name type="scientific">Neotabrizicola shimadae</name>
    <dbReference type="NCBI Taxonomy" id="2807096"/>
    <lineage>
        <taxon>Bacteria</taxon>
        <taxon>Pseudomonadati</taxon>
        <taxon>Pseudomonadota</taxon>
        <taxon>Alphaproteobacteria</taxon>
        <taxon>Rhodobacterales</taxon>
        <taxon>Paracoccaceae</taxon>
        <taxon>Neotabrizicola</taxon>
    </lineage>
</organism>
<dbReference type="InterPro" id="IPR009200">
    <property type="entry name" value="DUF1269_membrane"/>
</dbReference>
<dbReference type="RefSeq" id="WP_220661132.1">
    <property type="nucleotide sequence ID" value="NZ_CP069370.1"/>
</dbReference>
<sequence>MSDLVIIAFPDEATAFEARAELMKLQKEYLIEMEDAVVITRSEDGAVRLHQPINLTGAGAVSGTLWGGLVGLIFLNPLLGAAIGAGAGAISGALTDIGIEDKFLKEVGQSLDKGGSALAVLIRKMTADKVLERMSAFLGKGRVLQTSLSEAQEKALEAAIQPPAPPAA</sequence>
<dbReference type="Pfam" id="PF06897">
    <property type="entry name" value="DUF1269"/>
    <property type="match status" value="1"/>
</dbReference>
<dbReference type="Proteomes" id="UP000826300">
    <property type="component" value="Chromosome"/>
</dbReference>
<reference evidence="1" key="1">
    <citation type="submission" date="2021-02" db="EMBL/GenBank/DDBJ databases">
        <title>Rhodobacter shimadae sp. nov., an aerobic anoxygenic phototrophic bacterium isolated from a hot spring.</title>
        <authorList>
            <person name="Muramatsu S."/>
            <person name="Haruta S."/>
            <person name="Hirose S."/>
            <person name="Hanada S."/>
        </authorList>
    </citation>
    <scope>NUCLEOTIDE SEQUENCE</scope>
    <source>
        <strain evidence="1">N10</strain>
    </source>
</reference>
<protein>
    <submittedName>
        <fullName evidence="1">DUF1269 domain-containing protein</fullName>
    </submittedName>
</protein>
<name>A0A8G0ZRT6_9RHOB</name>
<evidence type="ECO:0000313" key="1">
    <source>
        <dbReference type="EMBL" id="QYZ68913.1"/>
    </source>
</evidence>
<proteinExistence type="predicted"/>
<dbReference type="EMBL" id="CP069370">
    <property type="protein sequence ID" value="QYZ68913.1"/>
    <property type="molecule type" value="Genomic_DNA"/>
</dbReference>
<evidence type="ECO:0000313" key="2">
    <source>
        <dbReference type="Proteomes" id="UP000826300"/>
    </source>
</evidence>
<keyword evidence="2" id="KW-1185">Reference proteome</keyword>
<gene>
    <name evidence="1" type="ORF">JO391_14310</name>
</gene>
<accession>A0A8G0ZRT6</accession>